<protein>
    <submittedName>
        <fullName evidence="2">Uncharacterized protein</fullName>
    </submittedName>
</protein>
<dbReference type="RefSeq" id="WP_380071187.1">
    <property type="nucleotide sequence ID" value="NZ_JBHRTO010000001.1"/>
</dbReference>
<feature type="region of interest" description="Disordered" evidence="1">
    <location>
        <begin position="1"/>
        <end position="30"/>
    </location>
</feature>
<organism evidence="2 3">
    <name type="scientific">Cypionkella sinensis</name>
    <dbReference type="NCBI Taxonomy" id="1756043"/>
    <lineage>
        <taxon>Bacteria</taxon>
        <taxon>Pseudomonadati</taxon>
        <taxon>Pseudomonadota</taxon>
        <taxon>Alphaproteobacteria</taxon>
        <taxon>Rhodobacterales</taxon>
        <taxon>Paracoccaceae</taxon>
        <taxon>Cypionkella</taxon>
    </lineage>
</organism>
<evidence type="ECO:0000256" key="1">
    <source>
        <dbReference type="SAM" id="MobiDB-lite"/>
    </source>
</evidence>
<sequence length="272" mass="29482">MIALRRFPPERSAPVSSKHMGAKSTPLLSQGTDKMALVKTPQALQTMQFLSTDSGRKAMCGDWTKFDAVPGTKLAKLHHAIDDAVKRVSALEWDKTRSEPQRHQAARKIAEAVVAEINKTRAELKAYTENETNAAMAEIDRALAPSIDTAAQVVRSEIRAFVLSKKGDPDFITELRGLVESDLRFATAIFEAPAALSGISPERMNTLRMNAALAHAPEASERVRVASEIAGLDRSLASVAMEIPRSFYSPGVEAGMQTRVEVDAPLSTGEGQ</sequence>
<gene>
    <name evidence="2" type="ORF">ACFOGH_00960</name>
</gene>
<proteinExistence type="predicted"/>
<evidence type="ECO:0000313" key="3">
    <source>
        <dbReference type="Proteomes" id="UP001595547"/>
    </source>
</evidence>
<comment type="caution">
    <text evidence="2">The sequence shown here is derived from an EMBL/GenBank/DDBJ whole genome shotgun (WGS) entry which is preliminary data.</text>
</comment>
<reference evidence="3" key="1">
    <citation type="journal article" date="2019" name="Int. J. Syst. Evol. Microbiol.">
        <title>The Global Catalogue of Microorganisms (GCM) 10K type strain sequencing project: providing services to taxonomists for standard genome sequencing and annotation.</title>
        <authorList>
            <consortium name="The Broad Institute Genomics Platform"/>
            <consortium name="The Broad Institute Genome Sequencing Center for Infectious Disease"/>
            <person name="Wu L."/>
            <person name="Ma J."/>
        </authorList>
    </citation>
    <scope>NUCLEOTIDE SEQUENCE [LARGE SCALE GENOMIC DNA]</scope>
    <source>
        <strain evidence="3">KCTC 52039</strain>
    </source>
</reference>
<name>A0ABV7IWT9_9RHOB</name>
<dbReference type="EMBL" id="JBHRTO010000001">
    <property type="protein sequence ID" value="MFC3179547.1"/>
    <property type="molecule type" value="Genomic_DNA"/>
</dbReference>
<dbReference type="Proteomes" id="UP001595547">
    <property type="component" value="Unassembled WGS sequence"/>
</dbReference>
<evidence type="ECO:0000313" key="2">
    <source>
        <dbReference type="EMBL" id="MFC3179547.1"/>
    </source>
</evidence>
<accession>A0ABV7IWT9</accession>
<keyword evidence="3" id="KW-1185">Reference proteome</keyword>